<dbReference type="EMBL" id="AP019303">
    <property type="protein sequence ID" value="BBH07784.1"/>
    <property type="molecule type" value="Genomic_DNA"/>
</dbReference>
<dbReference type="AlphaFoldDB" id="A0A4Y1RTT2"/>
<proteinExistence type="predicted"/>
<gene>
    <name evidence="1" type="ORF">Prudu_019807</name>
</gene>
<reference evidence="1" key="1">
    <citation type="journal article" date="2019" name="Science">
        <title>Mutation of a bHLH transcription factor allowed almond domestication.</title>
        <authorList>
            <person name="Sanchez-Perez R."/>
            <person name="Pavan S."/>
            <person name="Mazzeo R."/>
            <person name="Moldovan C."/>
            <person name="Aiese Cigliano R."/>
            <person name="Del Cueto J."/>
            <person name="Ricciardi F."/>
            <person name="Lotti C."/>
            <person name="Ricciardi L."/>
            <person name="Dicenta F."/>
            <person name="Lopez-Marques R.L."/>
            <person name="Lindberg Moller B."/>
        </authorList>
    </citation>
    <scope>NUCLEOTIDE SEQUENCE</scope>
</reference>
<name>A0A4Y1RTT2_PRUDU</name>
<protein>
    <submittedName>
        <fullName evidence="1">Uncharacterized protein</fullName>
    </submittedName>
</protein>
<sequence length="141" mass="15547">MSQGDMHRDDDAKDKGDPEGTKLACCKVMCLGTGVQKARAQGLHVAKAMYLGMRVPKAKRMPRAQGLHVARAMCLGSKVPKAKGMPKEDTSEAASHLSKFLTTEPNLQGHVSPPEQAVQVPHQKTMRWRLPITYKRILLFS</sequence>
<evidence type="ECO:0000313" key="1">
    <source>
        <dbReference type="EMBL" id="BBH07784.1"/>
    </source>
</evidence>
<accession>A0A4Y1RTT2</accession>
<organism evidence="1">
    <name type="scientific">Prunus dulcis</name>
    <name type="common">Almond</name>
    <name type="synonym">Amygdalus dulcis</name>
    <dbReference type="NCBI Taxonomy" id="3755"/>
    <lineage>
        <taxon>Eukaryota</taxon>
        <taxon>Viridiplantae</taxon>
        <taxon>Streptophyta</taxon>
        <taxon>Embryophyta</taxon>
        <taxon>Tracheophyta</taxon>
        <taxon>Spermatophyta</taxon>
        <taxon>Magnoliopsida</taxon>
        <taxon>eudicotyledons</taxon>
        <taxon>Gunneridae</taxon>
        <taxon>Pentapetalae</taxon>
        <taxon>rosids</taxon>
        <taxon>fabids</taxon>
        <taxon>Rosales</taxon>
        <taxon>Rosaceae</taxon>
        <taxon>Amygdaloideae</taxon>
        <taxon>Amygdaleae</taxon>
        <taxon>Prunus</taxon>
    </lineage>
</organism>